<keyword evidence="2 5" id="KW-0547">Nucleotide-binding</keyword>
<evidence type="ECO:0000313" key="7">
    <source>
        <dbReference type="Proteomes" id="UP000675781"/>
    </source>
</evidence>
<evidence type="ECO:0000256" key="2">
    <source>
        <dbReference type="ARBA" id="ARBA00022741"/>
    </source>
</evidence>
<dbReference type="InterPro" id="IPR036890">
    <property type="entry name" value="HATPase_C_sf"/>
</dbReference>
<dbReference type="Proteomes" id="UP000675781">
    <property type="component" value="Unassembled WGS sequence"/>
</dbReference>
<dbReference type="EMBL" id="JAGSOG010000155">
    <property type="protein sequence ID" value="MBR7836692.1"/>
    <property type="molecule type" value="Genomic_DNA"/>
</dbReference>
<keyword evidence="3 5" id="KW-0067">ATP-binding</keyword>
<name>A0A941EUL7_9ACTN</name>
<evidence type="ECO:0000256" key="4">
    <source>
        <dbReference type="ARBA" id="ARBA00023186"/>
    </source>
</evidence>
<dbReference type="RefSeq" id="WP_212531167.1">
    <property type="nucleotide sequence ID" value="NZ_JAGSOG010000155.1"/>
</dbReference>
<evidence type="ECO:0000256" key="1">
    <source>
        <dbReference type="ARBA" id="ARBA00008239"/>
    </source>
</evidence>
<dbReference type="Gene3D" id="3.30.230.80">
    <property type="match status" value="1"/>
</dbReference>
<dbReference type="PIRSF" id="PIRSF002583">
    <property type="entry name" value="Hsp90"/>
    <property type="match status" value="1"/>
</dbReference>
<feature type="binding site" evidence="5">
    <location>
        <position position="73"/>
    </location>
    <ligand>
        <name>ATP</name>
        <dbReference type="ChEBI" id="CHEBI:30616"/>
    </ligand>
</feature>
<reference evidence="6" key="1">
    <citation type="submission" date="2021-04" db="EMBL/GenBank/DDBJ databases">
        <title>Genome based classification of Actinospica acidithermotolerans sp. nov., an actinobacterium isolated from an Indonesian hot spring.</title>
        <authorList>
            <person name="Kusuma A.B."/>
            <person name="Putra K.E."/>
            <person name="Nafisah S."/>
            <person name="Loh J."/>
            <person name="Nouioui I."/>
            <person name="Goodfellow M."/>
        </authorList>
    </citation>
    <scope>NUCLEOTIDE SEQUENCE</scope>
    <source>
        <strain evidence="6">CSCA 57</strain>
    </source>
</reference>
<comment type="caution">
    <text evidence="6">The sequence shown here is derived from an EMBL/GenBank/DDBJ whole genome shotgun (WGS) entry which is preliminary data.</text>
</comment>
<dbReference type="InterPro" id="IPR001404">
    <property type="entry name" value="Hsp90_fam"/>
</dbReference>
<comment type="similarity">
    <text evidence="1">Belongs to the heat shock protein 90 family.</text>
</comment>
<dbReference type="PANTHER" id="PTHR11528">
    <property type="entry name" value="HEAT SHOCK PROTEIN 90 FAMILY MEMBER"/>
    <property type="match status" value="1"/>
</dbReference>
<organism evidence="6 7">
    <name type="scientific">Actinospica durhamensis</name>
    <dbReference type="NCBI Taxonomy" id="1508375"/>
    <lineage>
        <taxon>Bacteria</taxon>
        <taxon>Bacillati</taxon>
        <taxon>Actinomycetota</taxon>
        <taxon>Actinomycetes</taxon>
        <taxon>Catenulisporales</taxon>
        <taxon>Actinospicaceae</taxon>
        <taxon>Actinospica</taxon>
    </lineage>
</organism>
<dbReference type="AlphaFoldDB" id="A0A941EUL7"/>
<evidence type="ECO:0000313" key="6">
    <source>
        <dbReference type="EMBL" id="MBR7836692.1"/>
    </source>
</evidence>
<evidence type="ECO:0000256" key="3">
    <source>
        <dbReference type="ARBA" id="ARBA00022840"/>
    </source>
</evidence>
<dbReference type="GO" id="GO:0051082">
    <property type="term" value="F:unfolded protein binding"/>
    <property type="evidence" value="ECO:0007669"/>
    <property type="project" value="InterPro"/>
</dbReference>
<feature type="binding site" evidence="5">
    <location>
        <position position="165"/>
    </location>
    <ligand>
        <name>ATP</name>
        <dbReference type="ChEBI" id="CHEBI:30616"/>
    </ligand>
</feature>
<keyword evidence="4" id="KW-0143">Chaperone</keyword>
<feature type="binding site" evidence="5">
    <location>
        <position position="37"/>
    </location>
    <ligand>
        <name>ATP</name>
        <dbReference type="ChEBI" id="CHEBI:30616"/>
    </ligand>
</feature>
<feature type="binding site" evidence="5">
    <location>
        <position position="41"/>
    </location>
    <ligand>
        <name>ATP</name>
        <dbReference type="ChEBI" id="CHEBI:30616"/>
    </ligand>
</feature>
<proteinExistence type="inferred from homology"/>
<dbReference type="GO" id="GO:0016887">
    <property type="term" value="F:ATP hydrolysis activity"/>
    <property type="evidence" value="ECO:0007669"/>
    <property type="project" value="InterPro"/>
</dbReference>
<dbReference type="SUPFAM" id="SSF55874">
    <property type="entry name" value="ATPase domain of HSP90 chaperone/DNA topoisomerase II/histidine kinase"/>
    <property type="match status" value="1"/>
</dbReference>
<accession>A0A941EUL7</accession>
<dbReference type="GO" id="GO:0140662">
    <property type="term" value="F:ATP-dependent protein folding chaperone"/>
    <property type="evidence" value="ECO:0007669"/>
    <property type="project" value="InterPro"/>
</dbReference>
<dbReference type="NCBIfam" id="NF010683">
    <property type="entry name" value="PRK14083.1"/>
    <property type="match status" value="1"/>
</dbReference>
<keyword evidence="7" id="KW-1185">Reference proteome</keyword>
<protein>
    <submittedName>
        <fullName evidence="6">HSP90 family protein</fullName>
    </submittedName>
</protein>
<evidence type="ECO:0000256" key="5">
    <source>
        <dbReference type="PIRSR" id="PIRSR002583-1"/>
    </source>
</evidence>
<dbReference type="InterPro" id="IPR020568">
    <property type="entry name" value="Ribosomal_Su5_D2-typ_SF"/>
</dbReference>
<sequence>MPDEPSEDLHSFQVDLRGLVDLLSQHLYSSPRVYIRELLQNAVDAVTARAKLEPDAPRSIRILVHEGGLRITDPGIGLTEPDAHRFLSTIGRSSKRDELAGARQEFLGQFGIGLLACFTVAESIRVVTRSAAAPDAPTIQWLATSDGTYSVERVAAGQELAEPGTRVELTPRAGAERWFVPERVVELAREYGALLPYEVTVEHEGRVVRTTDSPPMWDRAYPSPVARRMALMDYGESVLGFAPLDLVEFDLPLVGIRGVGYVLPQPANPTESGRHRIHLKGMLLGDAVAGLLPDWAFFLRCLVTADALKPTASREALYEDETLAAVREALGGRIRDWLTELAVQEPARLHAFLSVHAVGVKALACHDAGLLRIMLPYLEFETTDGRVPLTEFAKAHKEILVAASVEEFRQVAAIAAAQGVGVANGGYTYDSELLFQLPELLPGVAVEQLAADSITDALDPVDPVEELRLAGFLTAARATLEPLDCDVILREFQPYSVSALHVEGRAARQERTRAEAEAESEGLWAELLGALKSTQPRARLVLNHRNPVIRKLAQIPDPVLLGTAVEALYGQALLMTHRPLRPADTALLNRAFGELLGWATQVARPATDGQEAA</sequence>
<gene>
    <name evidence="6" type="ORF">KDL01_25655</name>
</gene>
<dbReference type="SUPFAM" id="SSF54211">
    <property type="entry name" value="Ribosomal protein S5 domain 2-like"/>
    <property type="match status" value="1"/>
</dbReference>
<dbReference type="GO" id="GO:0005524">
    <property type="term" value="F:ATP binding"/>
    <property type="evidence" value="ECO:0007669"/>
    <property type="project" value="UniProtKB-KW"/>
</dbReference>
<dbReference type="Gene3D" id="3.30.565.10">
    <property type="entry name" value="Histidine kinase-like ATPase, C-terminal domain"/>
    <property type="match status" value="1"/>
</dbReference>